<dbReference type="Proteomes" id="UP000288623">
    <property type="component" value="Unassembled WGS sequence"/>
</dbReference>
<evidence type="ECO:0000256" key="1">
    <source>
        <dbReference type="SAM" id="SignalP"/>
    </source>
</evidence>
<reference evidence="2 3" key="1">
    <citation type="submission" date="2014-11" db="EMBL/GenBank/DDBJ databases">
        <title>Genome sequence and analysis of novel Kurthia sp.</title>
        <authorList>
            <person name="Lawson J.N."/>
            <person name="Gonzalez J.E."/>
            <person name="Rinauldi L."/>
            <person name="Xuan Z."/>
            <person name="Firman A."/>
            <person name="Shaddox L."/>
            <person name="Trudeau A."/>
            <person name="Shah S."/>
            <person name="Reiman D."/>
        </authorList>
    </citation>
    <scope>NUCLEOTIDE SEQUENCE [LARGE SCALE GENOMIC DNA]</scope>
    <source>
        <strain evidence="2 3">3B1D</strain>
    </source>
</reference>
<protein>
    <submittedName>
        <fullName evidence="2">Uncharacterized protein</fullName>
    </submittedName>
</protein>
<evidence type="ECO:0000313" key="3">
    <source>
        <dbReference type="Proteomes" id="UP000288623"/>
    </source>
</evidence>
<proteinExistence type="predicted"/>
<feature type="chain" id="PRO_5019067954" evidence="1">
    <location>
        <begin position="28"/>
        <end position="872"/>
    </location>
</feature>
<evidence type="ECO:0000313" key="2">
    <source>
        <dbReference type="EMBL" id="RUS53701.1"/>
    </source>
</evidence>
<dbReference type="RefSeq" id="WP_126991321.1">
    <property type="nucleotide sequence ID" value="NZ_JTFC01000036.1"/>
</dbReference>
<name>A0A433RR89_9BACL</name>
<dbReference type="EMBL" id="JTFC01000036">
    <property type="protein sequence ID" value="RUS53701.1"/>
    <property type="molecule type" value="Genomic_DNA"/>
</dbReference>
<keyword evidence="1" id="KW-0732">Signal</keyword>
<dbReference type="AlphaFoldDB" id="A0A433RR89"/>
<gene>
    <name evidence="2" type="ORF">QI30_14445</name>
</gene>
<organism evidence="2 3">
    <name type="scientific">Candidatus Kurthia intestinigallinarum</name>
    <dbReference type="NCBI Taxonomy" id="1562256"/>
    <lineage>
        <taxon>Bacteria</taxon>
        <taxon>Bacillati</taxon>
        <taxon>Bacillota</taxon>
        <taxon>Bacilli</taxon>
        <taxon>Bacillales</taxon>
        <taxon>Caryophanaceae</taxon>
        <taxon>Kurthia</taxon>
    </lineage>
</organism>
<dbReference type="Gene3D" id="2.60.40.1080">
    <property type="match status" value="1"/>
</dbReference>
<comment type="caution">
    <text evidence="2">The sequence shown here is derived from an EMBL/GenBank/DDBJ whole genome shotgun (WGS) entry which is preliminary data.</text>
</comment>
<sequence length="872" mass="97465">MKWKRLIASTTLAFMMSSTITLQPAQAATYQLKNGVLIDAPTKKVVKGYALYKGKLYKDGKLNKGYVYWNNKLYRNSVLNTGYAIVGEGNLMRLYYGTQLKSGTKKARNNTLLFKNGFLAQGNVQTKDLQYLYVDGRLSSADEKVYQKAGLSYLYEKGHLSTGEKMDATKQYLFKDGKLDTAAPIQLRDGHLFVEGRAPQGNYLYEGTLYFYGKVSQELTDYKGLYYYKDGKLADGDASPYPVKFNQGVPIVTIDSVSMLDLNRLQVLGEDTSWLLKEQIRVNGKNVKGKGYIQSEEDNSVWLLNTPVALDEDIAIQIGNQSFTLNYDLTQASLALANDTFEPGEENTLALQIGATQKSVKEWKEVGYDIKFTAQQAIFPEGTTSTTGELATTNKGVYPLHVSVEKNGKKRELDTKIRFTAYNPKEEVATDEIYLKVRQDYYNYQMTPTKTLVVGELGYVSTAQFANPGFRVNGANLTYTSSDTSVISFRDEDLQDASSEDSLPIIAPHLVAKKAGKAKITVKAGNYTQSFTVNVVDSKRKLTTITAPKTYKAYIEKDINPLAVPGLRATQKDQYGDPYYKASSKSTIQYPKTIPFRYAPIKTFTGAEVYTSLTPTTAGQKGTIYYKNASGKTLAQTALTTSKLPAKVEIDFNNLNDLTWHYEDVNGKYAGEVPKADVSGYKVRYNPAMLSIDGETTGEYTIGRINYAPVTFLRNGYTTVYIYDKNDKLIRTRTIYSPATRPAITSIDTKDVPTLTAPATIGYKDVLYTSEEAGKDPKVERFTLSQNSNATVRMTQKAREWADAEEYENTVQAGDLYLDYDENGKFSTGDRPVLTVTADNATDYALNKWQINEKDTIYIRYGNVIEKEIKIN</sequence>
<accession>A0A433RR89</accession>
<feature type="signal peptide" evidence="1">
    <location>
        <begin position="1"/>
        <end position="27"/>
    </location>
</feature>
<keyword evidence="3" id="KW-1185">Reference proteome</keyword>